<dbReference type="Proteomes" id="UP000231179">
    <property type="component" value="Chromosome"/>
</dbReference>
<dbReference type="CDD" id="cd00211">
    <property type="entry name" value="PTS_IIA_fru"/>
    <property type="match status" value="1"/>
</dbReference>
<dbReference type="InterPro" id="IPR002178">
    <property type="entry name" value="PTS_EIIA_type-2_dom"/>
</dbReference>
<feature type="domain" description="PTS EIIA type-2" evidence="1">
    <location>
        <begin position="6"/>
        <end position="153"/>
    </location>
</feature>
<dbReference type="PANTHER" id="PTHR47738">
    <property type="entry name" value="PTS SYSTEM FRUCTOSE-LIKE EIIA COMPONENT-RELATED"/>
    <property type="match status" value="1"/>
</dbReference>
<dbReference type="Gene3D" id="3.40.930.10">
    <property type="entry name" value="Mannitol-specific EII, Chain A"/>
    <property type="match status" value="1"/>
</dbReference>
<organism evidence="2 3">
    <name type="scientific">Spiroplasma clarkii</name>
    <dbReference type="NCBI Taxonomy" id="2139"/>
    <lineage>
        <taxon>Bacteria</taxon>
        <taxon>Bacillati</taxon>
        <taxon>Mycoplasmatota</taxon>
        <taxon>Mollicutes</taxon>
        <taxon>Entomoplasmatales</taxon>
        <taxon>Spiroplasmataceae</taxon>
        <taxon>Spiroplasma</taxon>
    </lineage>
</organism>
<evidence type="ECO:0000313" key="2">
    <source>
        <dbReference type="EMBL" id="ATX71113.1"/>
    </source>
</evidence>
<reference evidence="2 3" key="1">
    <citation type="submission" date="2017-11" db="EMBL/GenBank/DDBJ databases">
        <title>Complete genome sequence of Spiroplasma clarkii CN-5 (DSM 19994).</title>
        <authorList>
            <person name="Tsai Y.-M."/>
            <person name="Chang A."/>
            <person name="Lo W.-S."/>
            <person name="Kuo C.-H."/>
        </authorList>
    </citation>
    <scope>NUCLEOTIDE SEQUENCE [LARGE SCALE GENOMIC DNA]</scope>
    <source>
        <strain evidence="2 3">CN-5</strain>
    </source>
</reference>
<proteinExistence type="predicted"/>
<evidence type="ECO:0000259" key="1">
    <source>
        <dbReference type="PROSITE" id="PS51094"/>
    </source>
</evidence>
<dbReference type="Pfam" id="PF00359">
    <property type="entry name" value="PTS_EIIA_2"/>
    <property type="match status" value="1"/>
</dbReference>
<accession>A0A2K8KHE8</accession>
<sequence>MNNFDKYFLVEECYFDVRVQDFAELIAKFSQIFITKGYVNVDWAQSMLTREKNYPTGLDMGAHCIAIPHTYSEFVQTSLIVPVVLQQKIPFVHMGSQENIIDVEVIFFLLIKEPHQQVDVLAKILNLCSQKNFITELKTAKTQTTMYETVLRNLNNGGI</sequence>
<dbReference type="InterPro" id="IPR051541">
    <property type="entry name" value="PTS_SugarTrans_NitroReg"/>
</dbReference>
<evidence type="ECO:0000313" key="3">
    <source>
        <dbReference type="Proteomes" id="UP000231179"/>
    </source>
</evidence>
<gene>
    <name evidence="2" type="primary">sgcA</name>
    <name evidence="2" type="ORF">SCLAR_v1c08000</name>
</gene>
<dbReference type="PANTHER" id="PTHR47738:SF3">
    <property type="entry name" value="PHOSPHOTRANSFERASE SYSTEM MANNITOL_FRUCTOSE-SPECIFIC IIA DOMAIN CONTAINING PROTEIN"/>
    <property type="match status" value="1"/>
</dbReference>
<keyword evidence="3" id="KW-1185">Reference proteome</keyword>
<name>A0A2K8KHE8_9MOLU</name>
<dbReference type="AlphaFoldDB" id="A0A2K8KHE8"/>
<protein>
    <submittedName>
        <fullName evidence="2">PTS system, galactitol-specific IIA component</fullName>
    </submittedName>
</protein>
<dbReference type="InterPro" id="IPR016152">
    <property type="entry name" value="PTrfase/Anion_transptr"/>
</dbReference>
<dbReference type="PROSITE" id="PS51094">
    <property type="entry name" value="PTS_EIIA_TYPE_2"/>
    <property type="match status" value="1"/>
</dbReference>
<dbReference type="SUPFAM" id="SSF55804">
    <property type="entry name" value="Phoshotransferase/anion transport protein"/>
    <property type="match status" value="1"/>
</dbReference>
<dbReference type="EMBL" id="CP024870">
    <property type="protein sequence ID" value="ATX71113.1"/>
    <property type="molecule type" value="Genomic_DNA"/>
</dbReference>